<comment type="function">
    <text evidence="7">E3 ubiquitin-protein ligase that mediates monoubiquitination of histone H2B to form H2BK123ub1. H2BK123ub1 gives a specific tag for epigenetic transcriptional activation and is also a prerequisite for H3K4me and H3K79me formation.</text>
</comment>
<evidence type="ECO:0000313" key="14">
    <source>
        <dbReference type="Proteomes" id="UP000033140"/>
    </source>
</evidence>
<dbReference type="PROSITE" id="PS00518">
    <property type="entry name" value="ZF_RING_1"/>
    <property type="match status" value="1"/>
</dbReference>
<feature type="coiled-coil region" evidence="10">
    <location>
        <begin position="324"/>
        <end position="365"/>
    </location>
</feature>
<dbReference type="EMBL" id="BACD03000033">
    <property type="protein sequence ID" value="GAO50487.1"/>
    <property type="molecule type" value="Genomic_DNA"/>
</dbReference>
<evidence type="ECO:0000256" key="7">
    <source>
        <dbReference type="ARBA" id="ARBA00059679"/>
    </source>
</evidence>
<dbReference type="SUPFAM" id="SSF57850">
    <property type="entry name" value="RING/U-box"/>
    <property type="match status" value="1"/>
</dbReference>
<keyword evidence="3" id="KW-0479">Metal-binding</keyword>
<dbReference type="InterPro" id="IPR017907">
    <property type="entry name" value="Znf_RING_CS"/>
</dbReference>
<dbReference type="InterPro" id="IPR018957">
    <property type="entry name" value="Znf_C3HC4_RING-type"/>
</dbReference>
<evidence type="ECO:0000256" key="5">
    <source>
        <dbReference type="ARBA" id="ARBA00022833"/>
    </source>
</evidence>
<feature type="compositionally biased region" description="Polar residues" evidence="11">
    <location>
        <begin position="858"/>
        <end position="867"/>
    </location>
</feature>
<evidence type="ECO:0000256" key="1">
    <source>
        <dbReference type="ARBA" id="ARBA00022448"/>
    </source>
</evidence>
<dbReference type="Pfam" id="PF20652">
    <property type="entry name" value="Sec8_C"/>
    <property type="match status" value="1"/>
</dbReference>
<dbReference type="CDD" id="cd16499">
    <property type="entry name" value="RING-HC_Bre1-like"/>
    <property type="match status" value="1"/>
</dbReference>
<dbReference type="InterPro" id="IPR007191">
    <property type="entry name" value="Sec8_exocyst_N"/>
</dbReference>
<accession>A0A0E9NKT6</accession>
<organism evidence="13 14">
    <name type="scientific">Saitoella complicata (strain BCRC 22490 / CBS 7301 / JCM 7358 / NBRC 10748 / NRRL Y-17804)</name>
    <dbReference type="NCBI Taxonomy" id="698492"/>
    <lineage>
        <taxon>Eukaryota</taxon>
        <taxon>Fungi</taxon>
        <taxon>Dikarya</taxon>
        <taxon>Ascomycota</taxon>
        <taxon>Taphrinomycotina</taxon>
        <taxon>Taphrinomycotina incertae sedis</taxon>
        <taxon>Saitoella</taxon>
    </lineage>
</organism>
<keyword evidence="2 9" id="KW-0268">Exocytosis</keyword>
<gene>
    <name evidence="13" type="ORF">G7K_4611-t1</name>
</gene>
<dbReference type="Pfam" id="PF26095">
    <property type="entry name" value="CC_Bre1"/>
    <property type="match status" value="1"/>
</dbReference>
<dbReference type="GO" id="GO:0090522">
    <property type="term" value="P:vesicle tethering involved in exocytosis"/>
    <property type="evidence" value="ECO:0007669"/>
    <property type="project" value="UniProtKB-UniRule"/>
</dbReference>
<reference evidence="13 14" key="2">
    <citation type="journal article" date="2014" name="J. Gen. Appl. Microbiol.">
        <title>The early diverging ascomycetous budding yeast Saitoella complicata has three histone deacetylases belonging to the Clr6, Hos2, and Rpd3 lineages.</title>
        <authorList>
            <person name="Nishida H."/>
            <person name="Matsumoto T."/>
            <person name="Kondo S."/>
            <person name="Hamamoto M."/>
            <person name="Yoshikawa H."/>
        </authorList>
    </citation>
    <scope>NUCLEOTIDE SEQUENCE [LARGE SCALE GENOMIC DNA]</scope>
    <source>
        <strain evidence="13 14">NRRL Y-17804</strain>
    </source>
</reference>
<comment type="similarity">
    <text evidence="9">Belongs to the SEC8 family.</text>
</comment>
<evidence type="ECO:0000256" key="9">
    <source>
        <dbReference type="RuleBase" id="RU367079"/>
    </source>
</evidence>
<keyword evidence="10" id="KW-0175">Coiled coil</keyword>
<sequence>MVRESGSLSIVLGAYRCQKLDPRILNKEETLDYFNRNLGEIEKYETRSVDLLRYAARNPGLNYPALHSRCNTSPAKGTPPSAIPFHSLSMEERKRSLADDGSTSGPSLKREKLDHELPPDVAEEIETFQKEAIWRQMKEYQRLNERAEAQVARLKERSTYHEDHLRVVDAWWAQLLDEMRIVAGEAVSNPSEDILASVLFSDSETFAAHLEKQKSRIVETAKALLKYSGDDPQSKLKADCSRLSSEVRALRVDLESAQSEKLVAEEQLDDVKEKLRALEKKWDRSRSKTIAKLEGRDTDANVKEEEAGKATPKRDDIHADLKDNSEAAQKLEEANAVLKKIREQMSELQKANEAVVAENTKLKVELASPVSDEVVTSLPAYVSLKTNFDSISARIEVLDFLNETLRQENTTLNAERDTFRTELDEEQTAALTESTAHTARLDQDLTRVRSQRDELQANLSVLKETTKKESASIREIGTLADTRLARIHALEAEVARLRTDGTGIVGEVEGKTEQELKEMVTMLTKQNESLKAELPALEAAFEKAMRQSQSKVEEIVEKEEVFKRLQAEKAKADQKYFAAMKSKDTLSAEMKALKHQAAKSTEVIESLKEAEASVSAKLGNLQKQLAKMQESHEGYEKRYREYVRLEGESKLRVAELDEKIKKLAAELSAKDAQLSSESASRRAAEETVAELRVQVKRSKASAVTVSNGEDPLTVYRGMVKCSVCQSRWKEVALAQCGHVFCKQCIDDRVSTRQRRCPNCNLGFSTGDILTGRGRGGDMMAFWVLILGEHLRTCSIGISTCNVSDLNISHSHSSTEPLDKVQVIPMGLTRDPNSPTSPPTERVREGYEMSRLNGDGMGSSDSLEQSFETARPYGSSDPPSERYDYDDYYDSRRRSMARERINGNGDDAGLDGVLRDIDRTWPLMSSENCNPVSVALQLLDSQSSLGRGRNLNSFQDTTQKLDESLQEIVNEHYLGFNDAVGKYGQIMQAISASQKNVRQMKEGLLQAREELSAQRSDLLPSSERSQQYKELLRLIGRIQTLHSIPDRLDELIASKNFLAAVSLLKSGLKQISRREMEGVGALVDIRAYLKQQEAGLFEVLVEELHNHVYLKSPYTEGMWEAWKTGQKDLPAVSRPSSAGNSQSTGALQFTRQNRKLGLQNTSKSGVVLFTDAELSQPPSETQTGNPETDSLQYIRLLVESLAALERLPKAFEVLSQRLPVELYQLVDKTIEEVDRRHLGRGLRVGRRQEPKNGVKRLQSKTVLPISIARVISPTNRDVLEDLLWTLYSKFSATLTGHRTIHDVVHIIATRPENAQREDLAGIAEDLSFGFLEVWKSYQSEVKGLLHDYITDDNLPIKKVGAAQGVKEQQAKSLDSLFTGSSRDRGARIWKLGNAEKIADHEQDLIGILHKSVPGLVAENGVAASTASTSTVTNGMTNAGHRVLIPPSVFNIRTLMDPTTALLRRISALIPPNSKFRPSTFTGFFDDFLVNGFLPQLEDTVGEMFASAIGGEDSFHIDEAWMTVSIYPIGKSAVALSELIDNLCRMLGSMSHYRDEYSLLVIDMLGKYYKKCYDRFRELVGMKGATQDMKTSARWSNLEEMRALVGPILGKREEGENVSVEEWEEFVRKETGVQLKLKGSQPLGAGAIIQDVSLITRMVTLYNSVKWLSARVMPMAHIEDKNGMSIRMNGASTERATEDRPRLPLTKELASRFDALLATYDQLAESVLLTLRIEMRLHVTYHLELALTDGNYSLDEKTVEPDPHVSNLNTDLVLLDERLSGALPNWEYRFVTKGMAVLIDELLVTLAGESIRLINKVGVLKMMHNILALQQNLKNFVSGPSDAQLERSTEYWRLYELGPARLLEVIKTHQPPHFTFDQLKNMLRLQYSDNLARATNENRRDSALQARRGFNERCIALGEYFHQIESQEEEREEEEEAQAPAPVA</sequence>
<reference evidence="13 14" key="3">
    <citation type="journal article" date="2015" name="Genome Announc.">
        <title>Draft Genome Sequence of the Archiascomycetous Yeast Saitoella complicata.</title>
        <authorList>
            <person name="Yamauchi K."/>
            <person name="Kondo S."/>
            <person name="Hamamoto M."/>
            <person name="Takahashi Y."/>
            <person name="Ogura Y."/>
            <person name="Hayashi T."/>
            <person name="Nishida H."/>
        </authorList>
    </citation>
    <scope>NUCLEOTIDE SEQUENCE [LARGE SCALE GENOMIC DNA]</scope>
    <source>
        <strain evidence="13 14">NRRL Y-17804</strain>
    </source>
</reference>
<feature type="coiled-coil region" evidence="10">
    <location>
        <begin position="240"/>
        <end position="288"/>
    </location>
</feature>
<dbReference type="InterPro" id="IPR048630">
    <property type="entry name" value="Sec8_M"/>
</dbReference>
<evidence type="ECO:0000256" key="4">
    <source>
        <dbReference type="ARBA" id="ARBA00022771"/>
    </source>
</evidence>
<dbReference type="InterPro" id="IPR039682">
    <property type="entry name" value="Sec8/EXOC4"/>
</dbReference>
<evidence type="ECO:0000256" key="6">
    <source>
        <dbReference type="ARBA" id="ARBA00022927"/>
    </source>
</evidence>
<dbReference type="GO" id="GO:0006904">
    <property type="term" value="P:vesicle docking involved in exocytosis"/>
    <property type="evidence" value="ECO:0007669"/>
    <property type="project" value="InterPro"/>
</dbReference>
<dbReference type="Gene3D" id="3.30.40.10">
    <property type="entry name" value="Zinc/RING finger domain, C3HC4 (zinc finger)"/>
    <property type="match status" value="1"/>
</dbReference>
<name>A0A0E9NKT6_SAICN</name>
<protein>
    <recommendedName>
        <fullName evidence="9">Exocyst complex component Sec8</fullName>
    </recommendedName>
</protein>
<evidence type="ECO:0000259" key="12">
    <source>
        <dbReference type="PROSITE" id="PS50089"/>
    </source>
</evidence>
<evidence type="ECO:0000256" key="8">
    <source>
        <dbReference type="PROSITE-ProRule" id="PRU00175"/>
    </source>
</evidence>
<proteinExistence type="inferred from homology"/>
<dbReference type="PANTHER" id="PTHR14146:SF0">
    <property type="entry name" value="EXOCYST COMPLEX COMPONENT 4"/>
    <property type="match status" value="1"/>
</dbReference>
<feature type="domain" description="RING-type" evidence="12">
    <location>
        <begin position="721"/>
        <end position="760"/>
    </location>
</feature>
<dbReference type="GO" id="GO:0008270">
    <property type="term" value="F:zinc ion binding"/>
    <property type="evidence" value="ECO:0007669"/>
    <property type="project" value="UniProtKB-KW"/>
</dbReference>
<dbReference type="GO" id="GO:0006612">
    <property type="term" value="P:protein targeting to membrane"/>
    <property type="evidence" value="ECO:0007669"/>
    <property type="project" value="UniProtKB-UniRule"/>
</dbReference>
<dbReference type="Proteomes" id="UP000033140">
    <property type="component" value="Unassembled WGS sequence"/>
</dbReference>
<dbReference type="SMART" id="SM00184">
    <property type="entry name" value="RING"/>
    <property type="match status" value="1"/>
</dbReference>
<dbReference type="InterPro" id="IPR001841">
    <property type="entry name" value="Znf_RING"/>
</dbReference>
<dbReference type="PANTHER" id="PTHR14146">
    <property type="entry name" value="EXOCYST COMPLEX COMPONENT 4"/>
    <property type="match status" value="1"/>
</dbReference>
<feature type="coiled-coil region" evidence="10">
    <location>
        <begin position="402"/>
        <end position="465"/>
    </location>
</feature>
<dbReference type="Pfam" id="PF00097">
    <property type="entry name" value="zf-C3HC4"/>
    <property type="match status" value="1"/>
</dbReference>
<evidence type="ECO:0000256" key="2">
    <source>
        <dbReference type="ARBA" id="ARBA00022483"/>
    </source>
</evidence>
<feature type="coiled-coil region" evidence="10">
    <location>
        <begin position="513"/>
        <end position="701"/>
    </location>
</feature>
<dbReference type="GO" id="GO:0000145">
    <property type="term" value="C:exocyst"/>
    <property type="evidence" value="ECO:0007669"/>
    <property type="project" value="UniProtKB-UniRule"/>
</dbReference>
<keyword evidence="1 9" id="KW-0813">Transport</keyword>
<dbReference type="STRING" id="698492.A0A0E9NKT6"/>
<keyword evidence="14" id="KW-1185">Reference proteome</keyword>
<keyword evidence="5" id="KW-0862">Zinc</keyword>
<feature type="region of interest" description="Disordered" evidence="11">
    <location>
        <begin position="849"/>
        <end position="884"/>
    </location>
</feature>
<evidence type="ECO:0000256" key="11">
    <source>
        <dbReference type="SAM" id="MobiDB-lite"/>
    </source>
</evidence>
<dbReference type="GO" id="GO:0006893">
    <property type="term" value="P:Golgi to plasma membrane transport"/>
    <property type="evidence" value="ECO:0007669"/>
    <property type="project" value="TreeGrafter"/>
</dbReference>
<dbReference type="InterPro" id="IPR013083">
    <property type="entry name" value="Znf_RING/FYVE/PHD"/>
</dbReference>
<keyword evidence="4 8" id="KW-0863">Zinc-finger</keyword>
<feature type="region of interest" description="Disordered" evidence="11">
    <location>
        <begin position="93"/>
        <end position="116"/>
    </location>
</feature>
<evidence type="ECO:0000256" key="3">
    <source>
        <dbReference type="ARBA" id="ARBA00022723"/>
    </source>
</evidence>
<comment type="function">
    <text evidence="9">Component of the exocyst complex involved in the docking of exocytic vesicles with fusion sites on the plasma membrane.</text>
</comment>
<evidence type="ECO:0000313" key="13">
    <source>
        <dbReference type="EMBL" id="GAO50487.1"/>
    </source>
</evidence>
<feature type="region of interest" description="Disordered" evidence="11">
    <location>
        <begin position="1923"/>
        <end position="1942"/>
    </location>
</feature>
<reference evidence="13 14" key="1">
    <citation type="journal article" date="2011" name="J. Gen. Appl. Microbiol.">
        <title>Draft genome sequencing of the enigmatic yeast Saitoella complicata.</title>
        <authorList>
            <person name="Nishida H."/>
            <person name="Hamamoto M."/>
            <person name="Sugiyama J."/>
        </authorList>
    </citation>
    <scope>NUCLEOTIDE SEQUENCE [LARGE SCALE GENOMIC DNA]</scope>
    <source>
        <strain evidence="13 14">NRRL Y-17804</strain>
    </source>
</reference>
<evidence type="ECO:0000256" key="10">
    <source>
        <dbReference type="SAM" id="Coils"/>
    </source>
</evidence>
<dbReference type="GO" id="GO:0015031">
    <property type="term" value="P:protein transport"/>
    <property type="evidence" value="ECO:0007669"/>
    <property type="project" value="UniProtKB-KW"/>
</dbReference>
<dbReference type="Pfam" id="PF04048">
    <property type="entry name" value="Sec8_N"/>
    <property type="match status" value="1"/>
</dbReference>
<comment type="caution">
    <text evidence="13">The sequence shown here is derived from an EMBL/GenBank/DDBJ whole genome shotgun (WGS) entry which is preliminary data.</text>
</comment>
<keyword evidence="6 9" id="KW-0653">Protein transport</keyword>
<dbReference type="PROSITE" id="PS50089">
    <property type="entry name" value="ZF_RING_2"/>
    <property type="match status" value="1"/>
</dbReference>
<dbReference type="InterPro" id="IPR058643">
    <property type="entry name" value="BRE1-like_CC"/>
</dbReference>
<dbReference type="Pfam" id="PF08647">
    <property type="entry name" value="BRE1"/>
    <property type="match status" value="1"/>
</dbReference>
<feature type="compositionally biased region" description="Acidic residues" evidence="11">
    <location>
        <begin position="1924"/>
        <end position="1935"/>
    </location>
</feature>